<dbReference type="GO" id="GO:0045892">
    <property type="term" value="P:negative regulation of DNA-templated transcription"/>
    <property type="evidence" value="ECO:0007669"/>
    <property type="project" value="InterPro"/>
</dbReference>
<evidence type="ECO:0008006" key="8">
    <source>
        <dbReference type="Google" id="ProtNLM"/>
    </source>
</evidence>
<dbReference type="KEGG" id="sle:sle_32010"/>
<evidence type="ECO:0000256" key="5">
    <source>
        <dbReference type="SAM" id="MobiDB-lite"/>
    </source>
</evidence>
<proteinExistence type="inferred from homology"/>
<keyword evidence="3" id="KW-0238">DNA-binding</keyword>
<dbReference type="GO" id="GO:0003677">
    <property type="term" value="F:DNA binding"/>
    <property type="evidence" value="ECO:0007669"/>
    <property type="project" value="UniProtKB-KW"/>
</dbReference>
<sequence>MTRVWKWNRPVTVREVLEDLQQERSIAYTTVMTVLDNLHQKGWVRREAEGRAYRYEAVSTRAAYAAALMNDAWSQSDNPAAALVAFFGMMSDEQRQALSDAIRIVQGPETQEPARPAPQSPQTSKVPPAPADVEPPAGPRAGTEARNRAEPRPDAEPGPRTEPGPRSGTGTEARTEPEVESARQANFEHESEAPVRPPDSARDGDSPSGHTSEGAAGRNTGGNAGRNTGGNAAGNAGRNTGGNAAGNAGRNRGGNPARNAGHNPDSARGGGER</sequence>
<dbReference type="InterPro" id="IPR005650">
    <property type="entry name" value="BlaI_family"/>
</dbReference>
<evidence type="ECO:0000256" key="3">
    <source>
        <dbReference type="ARBA" id="ARBA00023125"/>
    </source>
</evidence>
<gene>
    <name evidence="6" type="primary">sle_32010</name>
</gene>
<evidence type="ECO:0000256" key="2">
    <source>
        <dbReference type="ARBA" id="ARBA00023015"/>
    </source>
</evidence>
<dbReference type="Pfam" id="PF03965">
    <property type="entry name" value="Penicillinase_R"/>
    <property type="match status" value="1"/>
</dbReference>
<evidence type="ECO:0000313" key="7">
    <source>
        <dbReference type="Proteomes" id="UP000035016"/>
    </source>
</evidence>
<dbReference type="InterPro" id="IPR036388">
    <property type="entry name" value="WH-like_DNA-bd_sf"/>
</dbReference>
<dbReference type="SUPFAM" id="SSF46785">
    <property type="entry name" value="Winged helix' DNA-binding domain"/>
    <property type="match status" value="1"/>
</dbReference>
<protein>
    <recommendedName>
        <fullName evidence="8">Transcriptional regulator</fullName>
    </recommendedName>
</protein>
<accession>A0A0F7VYP3</accession>
<evidence type="ECO:0000313" key="6">
    <source>
        <dbReference type="EMBL" id="CQR62662.1"/>
    </source>
</evidence>
<feature type="compositionally biased region" description="Gly residues" evidence="5">
    <location>
        <begin position="219"/>
        <end position="232"/>
    </location>
</feature>
<organism evidence="6 7">
    <name type="scientific">Streptomyces leeuwenhoekii</name>
    <dbReference type="NCBI Taxonomy" id="1437453"/>
    <lineage>
        <taxon>Bacteria</taxon>
        <taxon>Bacillati</taxon>
        <taxon>Actinomycetota</taxon>
        <taxon>Actinomycetes</taxon>
        <taxon>Kitasatosporales</taxon>
        <taxon>Streptomycetaceae</taxon>
        <taxon>Streptomyces</taxon>
    </lineage>
</organism>
<reference evidence="6 7" key="1">
    <citation type="submission" date="2015-02" db="EMBL/GenBank/DDBJ databases">
        <authorList>
            <person name="Gomez-Escribano P.J."/>
        </authorList>
    </citation>
    <scope>NUCLEOTIDE SEQUENCE [LARGE SCALE GENOMIC DNA]</scope>
    <source>
        <strain evidence="7">C34 (DSM 42122 / NRRL B-24963)</strain>
    </source>
</reference>
<feature type="compositionally biased region" description="Low complexity" evidence="5">
    <location>
        <begin position="245"/>
        <end position="261"/>
    </location>
</feature>
<evidence type="ECO:0000256" key="1">
    <source>
        <dbReference type="ARBA" id="ARBA00011046"/>
    </source>
</evidence>
<dbReference type="Gene3D" id="1.10.10.10">
    <property type="entry name" value="Winged helix-like DNA-binding domain superfamily/Winged helix DNA-binding domain"/>
    <property type="match status" value="1"/>
</dbReference>
<feature type="region of interest" description="Disordered" evidence="5">
    <location>
        <begin position="109"/>
        <end position="273"/>
    </location>
</feature>
<feature type="compositionally biased region" description="Basic and acidic residues" evidence="5">
    <location>
        <begin position="143"/>
        <end position="159"/>
    </location>
</feature>
<evidence type="ECO:0000256" key="4">
    <source>
        <dbReference type="ARBA" id="ARBA00023163"/>
    </source>
</evidence>
<feature type="compositionally biased region" description="Basic and acidic residues" evidence="5">
    <location>
        <begin position="173"/>
        <end position="205"/>
    </location>
</feature>
<dbReference type="InterPro" id="IPR036390">
    <property type="entry name" value="WH_DNA-bd_sf"/>
</dbReference>
<dbReference type="EMBL" id="LN831790">
    <property type="protein sequence ID" value="CQR62662.1"/>
    <property type="molecule type" value="Genomic_DNA"/>
</dbReference>
<keyword evidence="2" id="KW-0805">Transcription regulation</keyword>
<dbReference type="Proteomes" id="UP000035016">
    <property type="component" value="Chromosome Chromosome"/>
</dbReference>
<dbReference type="AlphaFoldDB" id="A0A0F7VYP3"/>
<comment type="similarity">
    <text evidence="1">Belongs to the BlaI transcriptional regulatory family.</text>
</comment>
<keyword evidence="4" id="KW-0804">Transcription</keyword>
<name>A0A0F7VYP3_STRLW</name>